<evidence type="ECO:0008006" key="2">
    <source>
        <dbReference type="Google" id="ProtNLM"/>
    </source>
</evidence>
<dbReference type="AlphaFoldDB" id="X0ZNL2"/>
<dbReference type="EMBL" id="BART01002314">
    <property type="protein sequence ID" value="GAG59662.1"/>
    <property type="molecule type" value="Genomic_DNA"/>
</dbReference>
<sequence length="255" mass="30408">MDPERDKAFVEEAFKIIEKGKEKGIIFRLLGSIAVKNHSPKYRYLYDEMKRPLTDIDLMTYGKFREGMREFFKDLGYEPINPRFFALYGKKRQIYWSDEKGWQVDIFFNELDMCHKVDFRNRLELDDPTITLTDILLEKMQIVEINPKDIKDTIIMLLEHDVGDKEEETVNMNYISKLLSKDWGYYYTVTTNLKKVKDFLGEFESLTDENGKIVADRIDKILERIEGEPKSLKWKIRSKVGIKKKWYKEVEEVGR</sequence>
<name>X0ZNL2_9ZZZZ</name>
<organism evidence="1">
    <name type="scientific">marine sediment metagenome</name>
    <dbReference type="NCBI Taxonomy" id="412755"/>
    <lineage>
        <taxon>unclassified sequences</taxon>
        <taxon>metagenomes</taxon>
        <taxon>ecological metagenomes</taxon>
    </lineage>
</organism>
<accession>X0ZNL2</accession>
<gene>
    <name evidence="1" type="ORF">S01H4_07167</name>
</gene>
<reference evidence="1" key="1">
    <citation type="journal article" date="2014" name="Front. Microbiol.">
        <title>High frequency of phylogenetically diverse reductive dehalogenase-homologous genes in deep subseafloor sedimentary metagenomes.</title>
        <authorList>
            <person name="Kawai M."/>
            <person name="Futagami T."/>
            <person name="Toyoda A."/>
            <person name="Takaki Y."/>
            <person name="Nishi S."/>
            <person name="Hori S."/>
            <person name="Arai W."/>
            <person name="Tsubouchi T."/>
            <person name="Morono Y."/>
            <person name="Uchiyama I."/>
            <person name="Ito T."/>
            <person name="Fujiyama A."/>
            <person name="Inagaki F."/>
            <person name="Takami H."/>
        </authorList>
    </citation>
    <scope>NUCLEOTIDE SEQUENCE</scope>
    <source>
        <strain evidence="1">Expedition CK06-06</strain>
    </source>
</reference>
<protein>
    <recommendedName>
        <fullName evidence="2">Nucleotidyltransferase family protein</fullName>
    </recommendedName>
</protein>
<evidence type="ECO:0000313" key="1">
    <source>
        <dbReference type="EMBL" id="GAG59662.1"/>
    </source>
</evidence>
<proteinExistence type="predicted"/>
<comment type="caution">
    <text evidence="1">The sequence shown here is derived from an EMBL/GenBank/DDBJ whole genome shotgun (WGS) entry which is preliminary data.</text>
</comment>